<organism evidence="2 3">
    <name type="scientific">Streptomyces avermitilis</name>
    <dbReference type="NCBI Taxonomy" id="33903"/>
    <lineage>
        <taxon>Bacteria</taxon>
        <taxon>Bacillati</taxon>
        <taxon>Actinomycetota</taxon>
        <taxon>Actinomycetes</taxon>
        <taxon>Kitasatosporales</taxon>
        <taxon>Streptomycetaceae</taxon>
        <taxon>Streptomyces</taxon>
    </lineage>
</organism>
<dbReference type="AlphaFoldDB" id="A0A4D4N6Y5"/>
<protein>
    <recommendedName>
        <fullName evidence="4">Secreted protein</fullName>
    </recommendedName>
</protein>
<proteinExistence type="predicted"/>
<dbReference type="Proteomes" id="UP000299211">
    <property type="component" value="Unassembled WGS sequence"/>
</dbReference>
<evidence type="ECO:0000256" key="1">
    <source>
        <dbReference type="SAM" id="MobiDB-lite"/>
    </source>
</evidence>
<comment type="caution">
    <text evidence="2">The sequence shown here is derived from an EMBL/GenBank/DDBJ whole genome shotgun (WGS) entry which is preliminary data.</text>
</comment>
<accession>A0A4D4N6Y5</accession>
<feature type="compositionally biased region" description="Gly residues" evidence="1">
    <location>
        <begin position="53"/>
        <end position="68"/>
    </location>
</feature>
<dbReference type="STRING" id="33903.AQJ43_31415"/>
<gene>
    <name evidence="2" type="ORF">SAV31267_092190</name>
</gene>
<feature type="region of interest" description="Disordered" evidence="1">
    <location>
        <begin position="47"/>
        <end position="162"/>
    </location>
</feature>
<name>A0A4D4N6Y5_STRAX</name>
<dbReference type="EMBL" id="BJHY01000002">
    <property type="protein sequence ID" value="GDY79734.1"/>
    <property type="molecule type" value="Genomic_DNA"/>
</dbReference>
<sequence>MEESRQSSLTGAGTALRRAAPPPALCGFLLLLALIFTVSYAVGAGAGPVAPGMHGGGTNRDGGGGGMDDMGNMQGDTADGRRTDDRPGDDRSERRRHDLRRVRDPCREEARQARRSDGDREPGHRAGSREPSDGGQRRATRGDGREGRLYGRAPRAAQEAAA</sequence>
<evidence type="ECO:0000313" key="2">
    <source>
        <dbReference type="EMBL" id="GDY79734.1"/>
    </source>
</evidence>
<feature type="compositionally biased region" description="Basic and acidic residues" evidence="1">
    <location>
        <begin position="78"/>
        <end position="149"/>
    </location>
</feature>
<feature type="compositionally biased region" description="Low complexity" evidence="1">
    <location>
        <begin position="153"/>
        <end position="162"/>
    </location>
</feature>
<evidence type="ECO:0008006" key="4">
    <source>
        <dbReference type="Google" id="ProtNLM"/>
    </source>
</evidence>
<reference evidence="2 3" key="1">
    <citation type="submission" date="2019-04" db="EMBL/GenBank/DDBJ databases">
        <title>Draft genome sequences of Streptomyces avermitilis ATCC 31267.</title>
        <authorList>
            <person name="Komaki H."/>
            <person name="Tamura T."/>
            <person name="Hosoyama A."/>
        </authorList>
    </citation>
    <scope>NUCLEOTIDE SEQUENCE [LARGE SCALE GENOMIC DNA]</scope>
    <source>
        <strain evidence="2 3">ATCC 31267</strain>
    </source>
</reference>
<evidence type="ECO:0000313" key="3">
    <source>
        <dbReference type="Proteomes" id="UP000299211"/>
    </source>
</evidence>